<sequence>MNCDKRSATPHNTNIGEGQHAWTNEKTGTQHRAVTAIETCNSARGGHVSHAEWLPSNTQNEFVHRETRNLICRNNQAVKSQEVQDQYNKAVDLQSELDAAQDEFNSVKARQDGLEQQLKETKSAASSSGALHKLRILKNTQEESSSCRQVKKTKKAKQKGGGKKWWRRQQLELEHNDDNLELPLLSDLYKEMSNGNEHSVSEGQAELPELVDVVMDYNCNDNSNEDKNEGSED</sequence>
<feature type="region of interest" description="Disordered" evidence="2">
    <location>
        <begin position="1"/>
        <end position="23"/>
    </location>
</feature>
<feature type="compositionally biased region" description="Basic residues" evidence="2">
    <location>
        <begin position="149"/>
        <end position="164"/>
    </location>
</feature>
<dbReference type="AlphaFoldDB" id="A0A9P7RVL8"/>
<dbReference type="EMBL" id="CM032187">
    <property type="protein sequence ID" value="KAG7090247.1"/>
    <property type="molecule type" value="Genomic_DNA"/>
</dbReference>
<feature type="compositionally biased region" description="Polar residues" evidence="2">
    <location>
        <begin position="9"/>
        <end position="23"/>
    </location>
</feature>
<evidence type="ECO:0000313" key="3">
    <source>
        <dbReference type="EMBL" id="KAG7090247.1"/>
    </source>
</evidence>
<accession>A0A9P7RVL8</accession>
<organism evidence="3 4">
    <name type="scientific">Marasmius oreades</name>
    <name type="common">fairy-ring Marasmius</name>
    <dbReference type="NCBI Taxonomy" id="181124"/>
    <lineage>
        <taxon>Eukaryota</taxon>
        <taxon>Fungi</taxon>
        <taxon>Dikarya</taxon>
        <taxon>Basidiomycota</taxon>
        <taxon>Agaricomycotina</taxon>
        <taxon>Agaricomycetes</taxon>
        <taxon>Agaricomycetidae</taxon>
        <taxon>Agaricales</taxon>
        <taxon>Marasmiineae</taxon>
        <taxon>Marasmiaceae</taxon>
        <taxon>Marasmius</taxon>
    </lineage>
</organism>
<dbReference type="KEGG" id="more:E1B28_011845"/>
<proteinExistence type="predicted"/>
<feature type="coiled-coil region" evidence="1">
    <location>
        <begin position="83"/>
        <end position="117"/>
    </location>
</feature>
<protein>
    <submittedName>
        <fullName evidence="3">Uncharacterized protein</fullName>
    </submittedName>
</protein>
<evidence type="ECO:0000256" key="2">
    <source>
        <dbReference type="SAM" id="MobiDB-lite"/>
    </source>
</evidence>
<reference evidence="3" key="1">
    <citation type="journal article" date="2021" name="Genome Biol. Evol.">
        <title>The assembled and annotated genome of the fairy-ring fungus Marasmius oreades.</title>
        <authorList>
            <person name="Hiltunen M."/>
            <person name="Ament-Velasquez S.L."/>
            <person name="Johannesson H."/>
        </authorList>
    </citation>
    <scope>NUCLEOTIDE SEQUENCE</scope>
    <source>
        <strain evidence="3">03SP1</strain>
    </source>
</reference>
<gene>
    <name evidence="3" type="ORF">E1B28_011845</name>
</gene>
<dbReference type="RefSeq" id="XP_043006717.1">
    <property type="nucleotide sequence ID" value="XM_043156902.1"/>
</dbReference>
<dbReference type="GeneID" id="66080920"/>
<evidence type="ECO:0000313" key="4">
    <source>
        <dbReference type="Proteomes" id="UP001049176"/>
    </source>
</evidence>
<keyword evidence="4" id="KW-1185">Reference proteome</keyword>
<evidence type="ECO:0000256" key="1">
    <source>
        <dbReference type="SAM" id="Coils"/>
    </source>
</evidence>
<keyword evidence="1" id="KW-0175">Coiled coil</keyword>
<comment type="caution">
    <text evidence="3">The sequence shown here is derived from an EMBL/GenBank/DDBJ whole genome shotgun (WGS) entry which is preliminary data.</text>
</comment>
<dbReference type="Proteomes" id="UP001049176">
    <property type="component" value="Chromosome 7"/>
</dbReference>
<name>A0A9P7RVL8_9AGAR</name>
<feature type="region of interest" description="Disordered" evidence="2">
    <location>
        <begin position="142"/>
        <end position="164"/>
    </location>
</feature>